<keyword evidence="7" id="KW-0732">Signal</keyword>
<accession>A0ABV0SCI5</accession>
<keyword evidence="2" id="KW-0963">Cytoplasm</keyword>
<comment type="caution">
    <text evidence="8">The sequence shown here is derived from an EMBL/GenBank/DDBJ whole genome shotgun (WGS) entry which is preliminary data.</text>
</comment>
<keyword evidence="3" id="KW-0597">Phosphoprotein</keyword>
<dbReference type="Proteomes" id="UP001434883">
    <property type="component" value="Unassembled WGS sequence"/>
</dbReference>
<evidence type="ECO:0000256" key="2">
    <source>
        <dbReference type="ARBA" id="ARBA00022490"/>
    </source>
</evidence>
<evidence type="ECO:0000256" key="1">
    <source>
        <dbReference type="ARBA" id="ARBA00004300"/>
    </source>
</evidence>
<feature type="chain" id="PRO_5045963811" evidence="7">
    <location>
        <begin position="19"/>
        <end position="336"/>
    </location>
</feature>
<name>A0ABV0SCI5_9TELE</name>
<protein>
    <submittedName>
        <fullName evidence="8">Uncharacterized protein</fullName>
    </submittedName>
</protein>
<keyword evidence="4" id="KW-0206">Cytoskeleton</keyword>
<feature type="signal peptide" evidence="7">
    <location>
        <begin position="1"/>
        <end position="18"/>
    </location>
</feature>
<keyword evidence="9" id="KW-1185">Reference proteome</keyword>
<dbReference type="PROSITE" id="PS51257">
    <property type="entry name" value="PROKAR_LIPOPROTEIN"/>
    <property type="match status" value="1"/>
</dbReference>
<reference evidence="8 9" key="1">
    <citation type="submission" date="2021-06" db="EMBL/GenBank/DDBJ databases">
        <authorList>
            <person name="Palmer J.M."/>
        </authorList>
    </citation>
    <scope>NUCLEOTIDE SEQUENCE [LARGE SCALE GENOMIC DNA]</scope>
    <source>
        <strain evidence="8 9">XC_2019</strain>
        <tissue evidence="8">Muscle</tissue>
    </source>
</reference>
<dbReference type="PANTHER" id="PTHR18905:SF12">
    <property type="entry name" value="NINEIN-LIKE PROTEIN"/>
    <property type="match status" value="1"/>
</dbReference>
<evidence type="ECO:0000313" key="9">
    <source>
        <dbReference type="Proteomes" id="UP001434883"/>
    </source>
</evidence>
<feature type="coiled-coil region" evidence="5">
    <location>
        <begin position="257"/>
        <end position="298"/>
    </location>
</feature>
<feature type="region of interest" description="Disordered" evidence="6">
    <location>
        <begin position="32"/>
        <end position="51"/>
    </location>
</feature>
<sequence length="336" mass="37262">MRPTTLNSAAWMWTSCSGGWMLTWRAESLSESSSDQVGGAGPGAAGEQVSAPSGRQVEAVMFCRPGMMSNCTLSVWVRMDQMSSSMVTSCQTQNLKNMFQIQQHSSFFSRCFSPGLQVWGNLTRSSTEHETKTLNVQNSYLSVRLRPASQCTQAVLSYSCMQNQQLVKEEGPARSASPSLLLATVGQRVLSRLDDGSGCTSPERVVALWTEEGIRNSQEILQTLDFPLEERLSLADLTLVLDNELLVSGNGIHQAALISYKTEIQHLQEVAEQACRERDKLRTDLDLAQQRNLQLVREVDDRHASMETLNESKIRSDCCWGFGNHVSQNALCSSRK</sequence>
<organism evidence="8 9">
    <name type="scientific">Xenoophorus captivus</name>
    <dbReference type="NCBI Taxonomy" id="1517983"/>
    <lineage>
        <taxon>Eukaryota</taxon>
        <taxon>Metazoa</taxon>
        <taxon>Chordata</taxon>
        <taxon>Craniata</taxon>
        <taxon>Vertebrata</taxon>
        <taxon>Euteleostomi</taxon>
        <taxon>Actinopterygii</taxon>
        <taxon>Neopterygii</taxon>
        <taxon>Teleostei</taxon>
        <taxon>Neoteleostei</taxon>
        <taxon>Acanthomorphata</taxon>
        <taxon>Ovalentaria</taxon>
        <taxon>Atherinomorphae</taxon>
        <taxon>Cyprinodontiformes</taxon>
        <taxon>Goodeidae</taxon>
        <taxon>Xenoophorus</taxon>
    </lineage>
</organism>
<proteinExistence type="predicted"/>
<dbReference type="PANTHER" id="PTHR18905">
    <property type="entry name" value="NINEIN"/>
    <property type="match status" value="1"/>
</dbReference>
<evidence type="ECO:0000313" key="8">
    <source>
        <dbReference type="EMBL" id="MEQ2218238.1"/>
    </source>
</evidence>
<keyword evidence="5" id="KW-0175">Coiled coil</keyword>
<evidence type="ECO:0000256" key="5">
    <source>
        <dbReference type="SAM" id="Coils"/>
    </source>
</evidence>
<gene>
    <name evidence="8" type="ORF">XENOCAPTIV_000387</name>
</gene>
<dbReference type="EMBL" id="JAHRIN010076653">
    <property type="protein sequence ID" value="MEQ2218238.1"/>
    <property type="molecule type" value="Genomic_DNA"/>
</dbReference>
<comment type="subcellular location">
    <subcellularLocation>
        <location evidence="1">Cytoplasm</location>
        <location evidence="1">Cytoskeleton</location>
        <location evidence="1">Microtubule organizing center</location>
        <location evidence="1">Centrosome</location>
    </subcellularLocation>
</comment>
<evidence type="ECO:0000256" key="7">
    <source>
        <dbReference type="SAM" id="SignalP"/>
    </source>
</evidence>
<evidence type="ECO:0000256" key="4">
    <source>
        <dbReference type="ARBA" id="ARBA00023212"/>
    </source>
</evidence>
<evidence type="ECO:0000256" key="6">
    <source>
        <dbReference type="SAM" id="MobiDB-lite"/>
    </source>
</evidence>
<evidence type="ECO:0000256" key="3">
    <source>
        <dbReference type="ARBA" id="ARBA00022553"/>
    </source>
</evidence>